<evidence type="ECO:0000259" key="2">
    <source>
        <dbReference type="PROSITE" id="PS50279"/>
    </source>
</evidence>
<comment type="caution">
    <text evidence="3">The sequence shown here is derived from an EMBL/GenBank/DDBJ whole genome shotgun (WGS) entry which is preliminary data.</text>
</comment>
<dbReference type="InterPro" id="IPR002223">
    <property type="entry name" value="Kunitz_BPTI"/>
</dbReference>
<dbReference type="CDD" id="cd00109">
    <property type="entry name" value="Kunitz-type"/>
    <property type="match status" value="1"/>
</dbReference>
<dbReference type="PROSITE" id="PS00280">
    <property type="entry name" value="BPTI_KUNITZ_1"/>
    <property type="match status" value="1"/>
</dbReference>
<organism evidence="3 4">
    <name type="scientific">Ditylenchus destructor</name>
    <dbReference type="NCBI Taxonomy" id="166010"/>
    <lineage>
        <taxon>Eukaryota</taxon>
        <taxon>Metazoa</taxon>
        <taxon>Ecdysozoa</taxon>
        <taxon>Nematoda</taxon>
        <taxon>Chromadorea</taxon>
        <taxon>Rhabditida</taxon>
        <taxon>Tylenchina</taxon>
        <taxon>Tylenchomorpha</taxon>
        <taxon>Sphaerularioidea</taxon>
        <taxon>Anguinidae</taxon>
        <taxon>Anguininae</taxon>
        <taxon>Ditylenchus</taxon>
    </lineage>
</organism>
<evidence type="ECO:0000313" key="4">
    <source>
        <dbReference type="Proteomes" id="UP001201812"/>
    </source>
</evidence>
<feature type="domain" description="BPTI/Kunitz inhibitor" evidence="2">
    <location>
        <begin position="34"/>
        <end position="87"/>
    </location>
</feature>
<dbReference type="InterPro" id="IPR036880">
    <property type="entry name" value="Kunitz_BPTI_sf"/>
</dbReference>
<protein>
    <submittedName>
        <fullName evidence="3">Kunitz/Bovine pancreatic trypsin inhibitor domain-containing protein</fullName>
    </submittedName>
</protein>
<dbReference type="Proteomes" id="UP001201812">
    <property type="component" value="Unassembled WGS sequence"/>
</dbReference>
<dbReference type="GO" id="GO:0004867">
    <property type="term" value="F:serine-type endopeptidase inhibitor activity"/>
    <property type="evidence" value="ECO:0007669"/>
    <property type="project" value="InterPro"/>
</dbReference>
<evidence type="ECO:0000313" key="3">
    <source>
        <dbReference type="EMBL" id="KAI1714568.1"/>
    </source>
</evidence>
<sequence length="209" mass="22593">MRHIGFYFELALFALCSFALLVAEEGSKQAKRVCLSSRYKGDFSCGESGGLRFYYDSTTQHCQPFLYSGCGGNDNRFESAAKCREACSDVTAPAGAPDESGHGLVLPVPKCEGGVRAGIDSSGNVLSCDACPSGYSCANDQCCPSKDHACNLDYDTGKYATAGSHTPRYFYSKNVNNCLLFTYYGALGNANNFETYKECVNFCSTPKKE</sequence>
<dbReference type="SUPFAM" id="SSF57362">
    <property type="entry name" value="BPTI-like"/>
    <property type="match status" value="2"/>
</dbReference>
<gene>
    <name evidence="3" type="ORF">DdX_08669</name>
</gene>
<dbReference type="SMART" id="SM00131">
    <property type="entry name" value="KU"/>
    <property type="match status" value="2"/>
</dbReference>
<dbReference type="PANTHER" id="PTHR46339">
    <property type="entry name" value="PROTEIN CBG15282-RELATED"/>
    <property type="match status" value="1"/>
</dbReference>
<dbReference type="Pfam" id="PF00014">
    <property type="entry name" value="Kunitz_BPTI"/>
    <property type="match status" value="2"/>
</dbReference>
<dbReference type="PRINTS" id="PR00759">
    <property type="entry name" value="BASICPTASE"/>
</dbReference>
<proteinExistence type="predicted"/>
<feature type="signal peptide" evidence="1">
    <location>
        <begin position="1"/>
        <end position="23"/>
    </location>
</feature>
<dbReference type="PROSITE" id="PS50279">
    <property type="entry name" value="BPTI_KUNITZ_2"/>
    <property type="match status" value="2"/>
</dbReference>
<evidence type="ECO:0000256" key="1">
    <source>
        <dbReference type="SAM" id="SignalP"/>
    </source>
</evidence>
<accession>A0AAD4N7S6</accession>
<reference evidence="3" key="1">
    <citation type="submission" date="2022-01" db="EMBL/GenBank/DDBJ databases">
        <title>Genome Sequence Resource for Two Populations of Ditylenchus destructor, the Migratory Endoparasitic Phytonematode.</title>
        <authorList>
            <person name="Zhang H."/>
            <person name="Lin R."/>
            <person name="Xie B."/>
        </authorList>
    </citation>
    <scope>NUCLEOTIDE SEQUENCE</scope>
    <source>
        <strain evidence="3">BazhouSP</strain>
    </source>
</reference>
<dbReference type="AlphaFoldDB" id="A0AAD4N7S6"/>
<name>A0AAD4N7S6_9BILA</name>
<dbReference type="InterPro" id="IPR053014">
    <property type="entry name" value="Cuticle_assoc_divergent"/>
</dbReference>
<dbReference type="InterPro" id="IPR020901">
    <property type="entry name" value="Prtase_inh_Kunz-CS"/>
</dbReference>
<feature type="chain" id="PRO_5042214641" evidence="1">
    <location>
        <begin position="24"/>
        <end position="209"/>
    </location>
</feature>
<dbReference type="EMBL" id="JAKKPZ010000013">
    <property type="protein sequence ID" value="KAI1714568.1"/>
    <property type="molecule type" value="Genomic_DNA"/>
</dbReference>
<keyword evidence="4" id="KW-1185">Reference proteome</keyword>
<dbReference type="Gene3D" id="4.10.410.10">
    <property type="entry name" value="Pancreatic trypsin inhibitor Kunitz domain"/>
    <property type="match status" value="2"/>
</dbReference>
<keyword evidence="1" id="KW-0732">Signal</keyword>
<feature type="domain" description="BPTI/Kunitz inhibitor" evidence="2">
    <location>
        <begin position="150"/>
        <end position="203"/>
    </location>
</feature>